<dbReference type="RefSeq" id="WP_271883863.1">
    <property type="nucleotide sequence ID" value="NZ_CP067136.1"/>
</dbReference>
<dbReference type="InterPro" id="IPR036097">
    <property type="entry name" value="HisK_dim/P_sf"/>
</dbReference>
<keyword evidence="9" id="KW-0902">Two-component regulatory system</keyword>
<evidence type="ECO:0000256" key="6">
    <source>
        <dbReference type="ARBA" id="ARBA00022741"/>
    </source>
</evidence>
<dbReference type="InterPro" id="IPR003660">
    <property type="entry name" value="HAMP_dom"/>
</dbReference>
<evidence type="ECO:0000313" key="13">
    <source>
        <dbReference type="EMBL" id="WCR06915.1"/>
    </source>
</evidence>
<sequence>MRVGLWQRLMMLVLGTVMLMWFALAATNLVFARFQRDFAEIATAQVPRIALTGEIASQSARLTTLATRIIGDEGASDGLIEELGDVSASLEASLAGAVTDSSAGNSAMITDLRDRIAALVPLTERRRQQAEEMAGRLDALRWLNVDIQDEIDPLLSDYDFNIRAKMLEIEDAQDGPSRELLLQQIAAERVLRDEVLQLGTDAGTVVTLLLQSAVSQSQGQIDQLSGLGLDMQARLTERISRLPEGIEFLTLRQSVELLRQSFDLQKGLLALRSQMLELDARIFQEIGLIQQGLTDLQNRLSQLGEAEKHQALSAISSGVTSARWTMAALAALTLLLGAAGITLIFGVMRRRIVMPLRALTSRMLELSESSGTRLRRMPRQDEIGRIRTAVDDFARAIEARDSAISELKQTQADLVQTGKMAALGNLSAGISHELNQPLTALRYRLMLLDDARQSGNTEEAERQLNRIADLTGRMQAIIAHLVRFARRADSQREPVALARVVEDATDLLKTRFDVAAIRPQIGPGIEGITVLGVAVLIEQVVVNLLTNALDAVADQPDGRITVDAAPDGQMIALSVTDNGTGLGDLHPEDALNPFVTTKSAGRGMGLGLSISYNIAKDMGGDLRLVPARGGGVSANLLLQKVE</sequence>
<feature type="transmembrane region" description="Helical" evidence="10">
    <location>
        <begin position="324"/>
        <end position="347"/>
    </location>
</feature>
<evidence type="ECO:0000256" key="5">
    <source>
        <dbReference type="ARBA" id="ARBA00022679"/>
    </source>
</evidence>
<dbReference type="InterPro" id="IPR003594">
    <property type="entry name" value="HATPase_dom"/>
</dbReference>
<keyword evidence="10" id="KW-1133">Transmembrane helix</keyword>
<proteinExistence type="predicted"/>
<dbReference type="InterPro" id="IPR003661">
    <property type="entry name" value="HisK_dim/P_dom"/>
</dbReference>
<evidence type="ECO:0000256" key="9">
    <source>
        <dbReference type="ARBA" id="ARBA00023012"/>
    </source>
</evidence>
<comment type="subcellular location">
    <subcellularLocation>
        <location evidence="2">Membrane</location>
    </subcellularLocation>
</comment>
<organism evidence="13 14">
    <name type="scientific">Paracoccus fistulariae</name>
    <dbReference type="NCBI Taxonomy" id="658446"/>
    <lineage>
        <taxon>Bacteria</taxon>
        <taxon>Pseudomonadati</taxon>
        <taxon>Pseudomonadota</taxon>
        <taxon>Alphaproteobacteria</taxon>
        <taxon>Rhodobacterales</taxon>
        <taxon>Paracoccaceae</taxon>
        <taxon>Paracoccus</taxon>
    </lineage>
</organism>
<evidence type="ECO:0000256" key="10">
    <source>
        <dbReference type="SAM" id="Phobius"/>
    </source>
</evidence>
<protein>
    <recommendedName>
        <fullName evidence="3">histidine kinase</fullName>
        <ecNumber evidence="3">2.7.13.3</ecNumber>
    </recommendedName>
</protein>
<dbReference type="EMBL" id="CP067136">
    <property type="protein sequence ID" value="WCR06915.1"/>
    <property type="molecule type" value="Genomic_DNA"/>
</dbReference>
<dbReference type="Proteomes" id="UP001219349">
    <property type="component" value="Chromosome"/>
</dbReference>
<keyword evidence="14" id="KW-1185">Reference proteome</keyword>
<evidence type="ECO:0000256" key="7">
    <source>
        <dbReference type="ARBA" id="ARBA00022777"/>
    </source>
</evidence>
<keyword evidence="6" id="KW-0547">Nucleotide-binding</keyword>
<dbReference type="CDD" id="cd00082">
    <property type="entry name" value="HisKA"/>
    <property type="match status" value="1"/>
</dbReference>
<dbReference type="EC" id="2.7.13.3" evidence="3"/>
<dbReference type="PANTHER" id="PTHR43065">
    <property type="entry name" value="SENSOR HISTIDINE KINASE"/>
    <property type="match status" value="1"/>
</dbReference>
<evidence type="ECO:0000313" key="14">
    <source>
        <dbReference type="Proteomes" id="UP001219349"/>
    </source>
</evidence>
<dbReference type="SUPFAM" id="SSF47384">
    <property type="entry name" value="Homodimeric domain of signal transducing histidine kinase"/>
    <property type="match status" value="1"/>
</dbReference>
<dbReference type="PRINTS" id="PR00344">
    <property type="entry name" value="BCTRLSENSOR"/>
</dbReference>
<gene>
    <name evidence="13" type="ORF">JHX87_15810</name>
</gene>
<keyword evidence="4" id="KW-0597">Phosphoprotein</keyword>
<dbReference type="InterPro" id="IPR036890">
    <property type="entry name" value="HATPase_C_sf"/>
</dbReference>
<evidence type="ECO:0000256" key="1">
    <source>
        <dbReference type="ARBA" id="ARBA00000085"/>
    </source>
</evidence>
<evidence type="ECO:0000256" key="8">
    <source>
        <dbReference type="ARBA" id="ARBA00022840"/>
    </source>
</evidence>
<dbReference type="SUPFAM" id="SSF55874">
    <property type="entry name" value="ATPase domain of HSP90 chaperone/DNA topoisomerase II/histidine kinase"/>
    <property type="match status" value="1"/>
</dbReference>
<dbReference type="PROSITE" id="PS50885">
    <property type="entry name" value="HAMP"/>
    <property type="match status" value="1"/>
</dbReference>
<evidence type="ECO:0000259" key="12">
    <source>
        <dbReference type="PROSITE" id="PS50885"/>
    </source>
</evidence>
<accession>A0ABY7SIT4</accession>
<keyword evidence="10" id="KW-0472">Membrane</keyword>
<dbReference type="Gene3D" id="1.10.287.130">
    <property type="match status" value="1"/>
</dbReference>
<evidence type="ECO:0000259" key="11">
    <source>
        <dbReference type="PROSITE" id="PS50109"/>
    </source>
</evidence>
<dbReference type="Gene3D" id="6.10.340.10">
    <property type="match status" value="1"/>
</dbReference>
<dbReference type="Pfam" id="PF02518">
    <property type="entry name" value="HATPase_c"/>
    <property type="match status" value="1"/>
</dbReference>
<keyword evidence="8" id="KW-0067">ATP-binding</keyword>
<name>A0ABY7SIT4_9RHOB</name>
<dbReference type="SMART" id="SM00388">
    <property type="entry name" value="HisKA"/>
    <property type="match status" value="1"/>
</dbReference>
<keyword evidence="5" id="KW-0808">Transferase</keyword>
<dbReference type="PANTHER" id="PTHR43065:SF46">
    <property type="entry name" value="C4-DICARBOXYLATE TRANSPORT SENSOR PROTEIN DCTB"/>
    <property type="match status" value="1"/>
</dbReference>
<evidence type="ECO:0000256" key="4">
    <source>
        <dbReference type="ARBA" id="ARBA00022553"/>
    </source>
</evidence>
<dbReference type="PROSITE" id="PS50109">
    <property type="entry name" value="HIS_KIN"/>
    <property type="match status" value="1"/>
</dbReference>
<dbReference type="InterPro" id="IPR005467">
    <property type="entry name" value="His_kinase_dom"/>
</dbReference>
<keyword evidence="10" id="KW-0812">Transmembrane</keyword>
<dbReference type="Gene3D" id="3.30.565.10">
    <property type="entry name" value="Histidine kinase-like ATPase, C-terminal domain"/>
    <property type="match status" value="1"/>
</dbReference>
<evidence type="ECO:0000256" key="2">
    <source>
        <dbReference type="ARBA" id="ARBA00004370"/>
    </source>
</evidence>
<keyword evidence="7" id="KW-0418">Kinase</keyword>
<dbReference type="InterPro" id="IPR004358">
    <property type="entry name" value="Sig_transdc_His_kin-like_C"/>
</dbReference>
<feature type="domain" description="HAMP" evidence="12">
    <location>
        <begin position="350"/>
        <end position="402"/>
    </location>
</feature>
<reference evidence="13 14" key="1">
    <citation type="submission" date="2021-01" db="EMBL/GenBank/DDBJ databases">
        <title>Biogeographic distribution of Paracoccus.</title>
        <authorList>
            <person name="Hollensteiner J."/>
            <person name="Leineberger J."/>
            <person name="Brinkhoff T."/>
            <person name="Daniel R."/>
        </authorList>
    </citation>
    <scope>NUCLEOTIDE SEQUENCE [LARGE SCALE GENOMIC DNA]</scope>
    <source>
        <strain evidence="13 14">KCTC 22803</strain>
    </source>
</reference>
<comment type="catalytic activity">
    <reaction evidence="1">
        <text>ATP + protein L-histidine = ADP + protein N-phospho-L-histidine.</text>
        <dbReference type="EC" id="2.7.13.3"/>
    </reaction>
</comment>
<evidence type="ECO:0000256" key="3">
    <source>
        <dbReference type="ARBA" id="ARBA00012438"/>
    </source>
</evidence>
<feature type="domain" description="Histidine kinase" evidence="11">
    <location>
        <begin position="429"/>
        <end position="642"/>
    </location>
</feature>
<dbReference type="SMART" id="SM00387">
    <property type="entry name" value="HATPase_c"/>
    <property type="match status" value="1"/>
</dbReference>
<dbReference type="Pfam" id="PF00512">
    <property type="entry name" value="HisKA"/>
    <property type="match status" value="1"/>
</dbReference>